<comment type="caution">
    <text evidence="4">The sequence shown here is derived from an EMBL/GenBank/DDBJ whole genome shotgun (WGS) entry which is preliminary data.</text>
</comment>
<dbReference type="InterPro" id="IPR041173">
    <property type="entry name" value="LodA_C"/>
</dbReference>
<evidence type="ECO:0000313" key="5">
    <source>
        <dbReference type="Proteomes" id="UP000286931"/>
    </source>
</evidence>
<sequence>MGGFVPATRTHDGDGSVVSDRNGSGRSGDAIVRLRIHPAIGIARVGNSTRPDGWFHGPETPNPPVSPAGSYKDPDGAIKRQAARFRLYGLTADGRVVREVTTADPGTGITWGVHVANRKAGWYRFHLPLDIPDSRDPAAKPSVRRNPAVADRGSLVIDPGRKTLDAASGATVPFTGGRFLGRVDVPLGEMRADEAGRLVVLGGHGTSGSPDHTPLDSVTNNDGWYDDICDGPVTATVTLDGVPIPVDPAWVVVAPPNFAPEVRTLRTLYDLLFDVFVSTGQLPFPTRVSFGEHIEPILRRFCELQWVNAGFAARFGWAGPDHFLDPDNLARLGSPATRHRELRRQVYTALRDHGRDDKSPMPWPWLYGDGMASVPRTVRQHMTLSPTQDRLLLAWSRGEFDPAPFPGYPAKVEDAPPAAQPGLLDRAALDFCVADAFHPGIEVTWPIRHASMFAEPFRILPRAEGAPDPDYGDTLTPDKALAADGPLHAQGPGDLSRWMAVPWQTDTAGCRAGYESQAGLGPRYDPYVPSFWPARVPNHVLKHSDYETVNRPDGDGSADREAAFAHRAVWLRGLTGSTPQEQRRQMVDGWYKLGIVETRPYTVGDGRFPKVMGVESRPEPPFDQAADTNNLVNVHVPARTAVETATAVAVEATGHDAAEVTVGYVDNIDPYLDTP</sequence>
<evidence type="ECO:0000256" key="1">
    <source>
        <dbReference type="SAM" id="MobiDB-lite"/>
    </source>
</evidence>
<dbReference type="CDD" id="cd14731">
    <property type="entry name" value="LodA_like_1"/>
    <property type="match status" value="1"/>
</dbReference>
<proteinExistence type="predicted"/>
<keyword evidence="5" id="KW-1185">Reference proteome</keyword>
<reference evidence="4 5" key="1">
    <citation type="submission" date="2018-12" db="EMBL/GenBank/DDBJ databases">
        <title>Draft genome sequence of Embleya hyalina NBRC 13850T.</title>
        <authorList>
            <person name="Komaki H."/>
            <person name="Hosoyama A."/>
            <person name="Kimura A."/>
            <person name="Ichikawa N."/>
            <person name="Tamura T."/>
        </authorList>
    </citation>
    <scope>NUCLEOTIDE SEQUENCE [LARGE SCALE GENOMIC DNA]</scope>
    <source>
        <strain evidence="4 5">NBRC 13850</strain>
    </source>
</reference>
<dbReference type="InterPro" id="IPR041168">
    <property type="entry name" value="LodA_N"/>
</dbReference>
<evidence type="ECO:0000259" key="2">
    <source>
        <dbReference type="Pfam" id="PF17990"/>
    </source>
</evidence>
<feature type="domain" description="L-Lysine epsilon oxidase N-terminal" evidence="2">
    <location>
        <begin position="37"/>
        <end position="253"/>
    </location>
</feature>
<feature type="region of interest" description="Disordered" evidence="1">
    <location>
        <begin position="51"/>
        <end position="71"/>
    </location>
</feature>
<dbReference type="AlphaFoldDB" id="A0A401Z033"/>
<evidence type="ECO:0000313" key="4">
    <source>
        <dbReference type="EMBL" id="GCE00250.1"/>
    </source>
</evidence>
<gene>
    <name evidence="4" type="primary">lodA_2</name>
    <name evidence="4" type="ORF">EHYA_07975</name>
</gene>
<evidence type="ECO:0000259" key="3">
    <source>
        <dbReference type="Pfam" id="PF18417"/>
    </source>
</evidence>
<name>A0A401Z033_9ACTN</name>
<dbReference type="Proteomes" id="UP000286931">
    <property type="component" value="Unassembled WGS sequence"/>
</dbReference>
<feature type="region of interest" description="Disordered" evidence="1">
    <location>
        <begin position="1"/>
        <end position="24"/>
    </location>
</feature>
<dbReference type="InterPro" id="IPR033798">
    <property type="entry name" value="LodA-like"/>
</dbReference>
<dbReference type="EMBL" id="BIFH01000038">
    <property type="protein sequence ID" value="GCE00250.1"/>
    <property type="molecule type" value="Genomic_DNA"/>
</dbReference>
<dbReference type="Pfam" id="PF18417">
    <property type="entry name" value="LodA_C"/>
    <property type="match status" value="1"/>
</dbReference>
<protein>
    <submittedName>
        <fullName evidence="4">L-lysine 6-oxidase</fullName>
    </submittedName>
</protein>
<accession>A0A401Z033</accession>
<organism evidence="4 5">
    <name type="scientific">Embleya hyalina</name>
    <dbReference type="NCBI Taxonomy" id="516124"/>
    <lineage>
        <taxon>Bacteria</taxon>
        <taxon>Bacillati</taxon>
        <taxon>Actinomycetota</taxon>
        <taxon>Actinomycetes</taxon>
        <taxon>Kitasatosporales</taxon>
        <taxon>Streptomycetaceae</taxon>
        <taxon>Embleya</taxon>
    </lineage>
</organism>
<feature type="domain" description="L-lysine epsilon oxidase C-terminal" evidence="3">
    <location>
        <begin position="373"/>
        <end position="532"/>
    </location>
</feature>
<dbReference type="Pfam" id="PF17990">
    <property type="entry name" value="LodA_N"/>
    <property type="match status" value="1"/>
</dbReference>